<name>A0ABQ4T768_METOR</name>
<reference evidence="4" key="1">
    <citation type="journal article" date="2021" name="Front. Microbiol.">
        <title>Comprehensive Comparative Genomics and Phenotyping of Methylobacterium Species.</title>
        <authorList>
            <person name="Alessa O."/>
            <person name="Ogura Y."/>
            <person name="Fujitani Y."/>
            <person name="Takami H."/>
            <person name="Hayashi T."/>
            <person name="Sahin N."/>
            <person name="Tani A."/>
        </authorList>
    </citation>
    <scope>NUCLEOTIDE SEQUENCE</scope>
    <source>
        <strain evidence="4">NBRC 15689</strain>
    </source>
</reference>
<keyword evidence="5" id="KW-1185">Reference proteome</keyword>
<reference evidence="4" key="2">
    <citation type="submission" date="2021-08" db="EMBL/GenBank/DDBJ databases">
        <authorList>
            <person name="Tani A."/>
            <person name="Ola A."/>
            <person name="Ogura Y."/>
            <person name="Katsura K."/>
            <person name="Hayashi T."/>
        </authorList>
    </citation>
    <scope>NUCLEOTIDE SEQUENCE</scope>
    <source>
        <strain evidence="4">NBRC 15689</strain>
    </source>
</reference>
<evidence type="ECO:0000259" key="3">
    <source>
        <dbReference type="Pfam" id="PF07859"/>
    </source>
</evidence>
<dbReference type="PANTHER" id="PTHR48081">
    <property type="entry name" value="AB HYDROLASE SUPERFAMILY PROTEIN C4A8.06C"/>
    <property type="match status" value="1"/>
</dbReference>
<dbReference type="EMBL" id="BPQV01000006">
    <property type="protein sequence ID" value="GJE27492.1"/>
    <property type="molecule type" value="Genomic_DNA"/>
</dbReference>
<sequence>MSLFRGSLRAHLFDAVLRLAVRRRLGQVFDVQKIRASLDRRGRPDPRGVAFTPGALGGVPGEWAVAQAGEGEETAGETAPALLYCHGGGFIACSPKTHRPITGAFARAGFRVFVPDYRLAPEHPFPAGLEDVVAAWAALSARGPAAIAGDSAGGNLALATLLEARRRGLPPPAAAALFCPVTDLLGRSPSLRRNAAWDAMFKPEALMRLAPVYLAGADPGDPRISPIEGDLAGLPPLLIHAGEREMLRDDSVRFADKARAAGTAVTLRLWPVVPHAWQIAGDALPEARLSLAEAADFLHRHLARRAALDEAMPA</sequence>
<evidence type="ECO:0000256" key="2">
    <source>
        <dbReference type="ARBA" id="ARBA00022801"/>
    </source>
</evidence>
<dbReference type="Gene3D" id="3.40.50.1820">
    <property type="entry name" value="alpha/beta hydrolase"/>
    <property type="match status" value="1"/>
</dbReference>
<dbReference type="Pfam" id="PF07859">
    <property type="entry name" value="Abhydrolase_3"/>
    <property type="match status" value="1"/>
</dbReference>
<evidence type="ECO:0000313" key="5">
    <source>
        <dbReference type="Proteomes" id="UP001055156"/>
    </source>
</evidence>
<feature type="domain" description="Alpha/beta hydrolase fold-3" evidence="3">
    <location>
        <begin position="82"/>
        <end position="278"/>
    </location>
</feature>
<dbReference type="SUPFAM" id="SSF53474">
    <property type="entry name" value="alpha/beta-Hydrolases"/>
    <property type="match status" value="1"/>
</dbReference>
<dbReference type="InterPro" id="IPR029058">
    <property type="entry name" value="AB_hydrolase_fold"/>
</dbReference>
<organism evidence="4 5">
    <name type="scientific">Methylobacterium organophilum</name>
    <dbReference type="NCBI Taxonomy" id="410"/>
    <lineage>
        <taxon>Bacteria</taxon>
        <taxon>Pseudomonadati</taxon>
        <taxon>Pseudomonadota</taxon>
        <taxon>Alphaproteobacteria</taxon>
        <taxon>Hyphomicrobiales</taxon>
        <taxon>Methylobacteriaceae</taxon>
        <taxon>Methylobacterium</taxon>
    </lineage>
</organism>
<evidence type="ECO:0000313" key="4">
    <source>
        <dbReference type="EMBL" id="GJE27492.1"/>
    </source>
</evidence>
<dbReference type="PANTHER" id="PTHR48081:SF30">
    <property type="entry name" value="ACETYL-HYDROLASE LIPR-RELATED"/>
    <property type="match status" value="1"/>
</dbReference>
<dbReference type="Proteomes" id="UP001055156">
    <property type="component" value="Unassembled WGS sequence"/>
</dbReference>
<proteinExistence type="inferred from homology"/>
<accession>A0ABQ4T768</accession>
<dbReference type="InterPro" id="IPR050300">
    <property type="entry name" value="GDXG_lipolytic_enzyme"/>
</dbReference>
<evidence type="ECO:0000256" key="1">
    <source>
        <dbReference type="ARBA" id="ARBA00010515"/>
    </source>
</evidence>
<gene>
    <name evidence="4" type="primary">aes_3</name>
    <name evidence="4" type="ORF">LKMONMHP_2351</name>
</gene>
<protein>
    <submittedName>
        <fullName evidence="4">Acetyl esterase</fullName>
    </submittedName>
</protein>
<comment type="similarity">
    <text evidence="1">Belongs to the 'GDXG' lipolytic enzyme family.</text>
</comment>
<keyword evidence="2" id="KW-0378">Hydrolase</keyword>
<comment type="caution">
    <text evidence="4">The sequence shown here is derived from an EMBL/GenBank/DDBJ whole genome shotgun (WGS) entry which is preliminary data.</text>
</comment>
<dbReference type="InterPro" id="IPR013094">
    <property type="entry name" value="AB_hydrolase_3"/>
</dbReference>